<dbReference type="SUPFAM" id="SSF81383">
    <property type="entry name" value="F-box domain"/>
    <property type="match status" value="1"/>
</dbReference>
<reference evidence="3" key="1">
    <citation type="submission" date="2025-08" db="UniProtKB">
        <authorList>
            <consortium name="RefSeq"/>
        </authorList>
    </citation>
    <scope>IDENTIFICATION</scope>
    <source>
        <tissue evidence="3">Thorax and Abdomen</tissue>
    </source>
</reference>
<dbReference type="CDD" id="cd09917">
    <property type="entry name" value="F-box_SF"/>
    <property type="match status" value="1"/>
</dbReference>
<name>A0ABM3GKY6_NEOLC</name>
<dbReference type="InterPro" id="IPR036047">
    <property type="entry name" value="F-box-like_dom_sf"/>
</dbReference>
<dbReference type="InterPro" id="IPR001810">
    <property type="entry name" value="F-box_dom"/>
</dbReference>
<protein>
    <submittedName>
        <fullName evidence="3">Uncharacterized protein LOC107223074</fullName>
    </submittedName>
</protein>
<evidence type="ECO:0000313" key="2">
    <source>
        <dbReference type="Proteomes" id="UP000829291"/>
    </source>
</evidence>
<dbReference type="Pfam" id="PF19729">
    <property type="entry name" value="LRR_FBXL18"/>
    <property type="match status" value="1"/>
</dbReference>
<dbReference type="RefSeq" id="XP_046600927.1">
    <property type="nucleotide sequence ID" value="XM_046744971.1"/>
</dbReference>
<dbReference type="Gene3D" id="3.80.10.10">
    <property type="entry name" value="Ribonuclease Inhibitor"/>
    <property type="match status" value="2"/>
</dbReference>
<dbReference type="SMART" id="SM00256">
    <property type="entry name" value="FBOX"/>
    <property type="match status" value="1"/>
</dbReference>
<dbReference type="SUPFAM" id="SSF52047">
    <property type="entry name" value="RNI-like"/>
    <property type="match status" value="1"/>
</dbReference>
<dbReference type="InterPro" id="IPR032675">
    <property type="entry name" value="LRR_dom_sf"/>
</dbReference>
<gene>
    <name evidence="3" type="primary">LOC107223074</name>
</gene>
<dbReference type="GeneID" id="107223074"/>
<evidence type="ECO:0000313" key="3">
    <source>
        <dbReference type="RefSeq" id="XP_046600927.1"/>
    </source>
</evidence>
<sequence length="672" mass="78700">MDVGGSRVTNIFDLPREMIVRIFLYFNPKERLRLARTCRTFEELVFGDMELLRNLDFSRIGLITTLADVWEYFESETVNQYIRKVNVSNVSWMRPGQILNNTIGRAVNLVDVNIFGRRFRDLQQLVSLLELLINLKRLSFDWPDGIEDVSHSIDILRTPFGRLKYLAVKVSAYSINFFPTLQWNCNELVELRIIVLPPRDGKLKLISWPLYGHDKLKKLKIVQAHGWNVHRTIYRHIVNMVPDLNQWTDFQTIGSDLGLKGFYLEKNIEICHQLRKTRVANNVPHRRPPDNFPHTWSVLSECLVREAIRLTHERVPTDFCCLRRTAVDSSATPSSWPLALRIDEAKRLLKDPEYQISLLYLEHDIDTHCDVHLVASAFPNLRNLFLCRVLRSKDRTQGAQYLPRRLTKEGSGAPAALQDVVAGGPHDSSFKILVENTPLLRDLTICYWGPADPQLETWDFDALLHISQWRNLTALRLAFVPVHDGQFLIDVGKHCVNLETLVLVHLGTTGHSRTYMSDLAEMLRHCRNMREFFFEDDQVFGAHEVLMALTNNLKLERIEMEFYERGEDYARMMASMYHLLRTCTLLNKFKYTNIWTTTRNLYLCYLVTRLRRIRGELNRPDFQFEVLLPNYGIQQDSPNVDIILHEYPPWYDFNCRLIYPLFSFENHFWANI</sequence>
<feature type="domain" description="F-box" evidence="1">
    <location>
        <begin position="8"/>
        <end position="55"/>
    </location>
</feature>
<dbReference type="PROSITE" id="PS50181">
    <property type="entry name" value="FBOX"/>
    <property type="match status" value="1"/>
</dbReference>
<dbReference type="Proteomes" id="UP000829291">
    <property type="component" value="Chromosome 7"/>
</dbReference>
<organism evidence="2 3">
    <name type="scientific">Neodiprion lecontei</name>
    <name type="common">Redheaded pine sawfly</name>
    <dbReference type="NCBI Taxonomy" id="441921"/>
    <lineage>
        <taxon>Eukaryota</taxon>
        <taxon>Metazoa</taxon>
        <taxon>Ecdysozoa</taxon>
        <taxon>Arthropoda</taxon>
        <taxon>Hexapoda</taxon>
        <taxon>Insecta</taxon>
        <taxon>Pterygota</taxon>
        <taxon>Neoptera</taxon>
        <taxon>Endopterygota</taxon>
        <taxon>Hymenoptera</taxon>
        <taxon>Tenthredinoidea</taxon>
        <taxon>Diprionidae</taxon>
        <taxon>Diprioninae</taxon>
        <taxon>Neodiprion</taxon>
    </lineage>
</organism>
<accession>A0ABM3GKY6</accession>
<dbReference type="Pfam" id="PF12937">
    <property type="entry name" value="F-box-like"/>
    <property type="match status" value="1"/>
</dbReference>
<dbReference type="InterPro" id="IPR045627">
    <property type="entry name" value="FBXL18_LRR"/>
</dbReference>
<evidence type="ECO:0000259" key="1">
    <source>
        <dbReference type="PROSITE" id="PS50181"/>
    </source>
</evidence>
<keyword evidence="2" id="KW-1185">Reference proteome</keyword>
<proteinExistence type="predicted"/>